<organism evidence="3 4">
    <name type="scientific">Lentithecium fluviatile CBS 122367</name>
    <dbReference type="NCBI Taxonomy" id="1168545"/>
    <lineage>
        <taxon>Eukaryota</taxon>
        <taxon>Fungi</taxon>
        <taxon>Dikarya</taxon>
        <taxon>Ascomycota</taxon>
        <taxon>Pezizomycotina</taxon>
        <taxon>Dothideomycetes</taxon>
        <taxon>Pleosporomycetidae</taxon>
        <taxon>Pleosporales</taxon>
        <taxon>Massarineae</taxon>
        <taxon>Lentitheciaceae</taxon>
        <taxon>Lentithecium</taxon>
    </lineage>
</organism>
<protein>
    <recommendedName>
        <fullName evidence="2">DUF6594 domain-containing protein</fullName>
    </recommendedName>
</protein>
<feature type="transmembrane region" description="Helical" evidence="1">
    <location>
        <begin position="46"/>
        <end position="69"/>
    </location>
</feature>
<dbReference type="Proteomes" id="UP000799291">
    <property type="component" value="Unassembled WGS sequence"/>
</dbReference>
<evidence type="ECO:0000313" key="4">
    <source>
        <dbReference type="Proteomes" id="UP000799291"/>
    </source>
</evidence>
<sequence>MACLGAIDERLWKLRIRMIALFTFLFATFVALLTNARRSEFFGATAAYAAILVVYVSAGVGSGACATGFSTQDVGGCPRPRKMLYDECFCNTQTIFES</sequence>
<keyword evidence="1" id="KW-0812">Transmembrane</keyword>
<keyword evidence="1" id="KW-1133">Transmembrane helix</keyword>
<name>A0A6G1IEC7_9PLEO</name>
<keyword evidence="4" id="KW-1185">Reference proteome</keyword>
<dbReference type="AlphaFoldDB" id="A0A6G1IEC7"/>
<feature type="domain" description="DUF6594" evidence="2">
    <location>
        <begin position="15"/>
        <end position="53"/>
    </location>
</feature>
<dbReference type="Pfam" id="PF20237">
    <property type="entry name" value="DUF6594"/>
    <property type="match status" value="1"/>
</dbReference>
<evidence type="ECO:0000313" key="3">
    <source>
        <dbReference type="EMBL" id="KAF2676323.1"/>
    </source>
</evidence>
<accession>A0A6G1IEC7</accession>
<proteinExistence type="predicted"/>
<evidence type="ECO:0000259" key="2">
    <source>
        <dbReference type="Pfam" id="PF20237"/>
    </source>
</evidence>
<gene>
    <name evidence="3" type="ORF">K458DRAFT_183247</name>
</gene>
<dbReference type="InterPro" id="IPR046529">
    <property type="entry name" value="DUF6594"/>
</dbReference>
<feature type="transmembrane region" description="Helical" evidence="1">
    <location>
        <begin position="14"/>
        <end position="34"/>
    </location>
</feature>
<keyword evidence="1" id="KW-0472">Membrane</keyword>
<evidence type="ECO:0000256" key="1">
    <source>
        <dbReference type="SAM" id="Phobius"/>
    </source>
</evidence>
<dbReference type="EMBL" id="MU005636">
    <property type="protein sequence ID" value="KAF2676323.1"/>
    <property type="molecule type" value="Genomic_DNA"/>
</dbReference>
<reference evidence="3" key="1">
    <citation type="journal article" date="2020" name="Stud. Mycol.">
        <title>101 Dothideomycetes genomes: a test case for predicting lifestyles and emergence of pathogens.</title>
        <authorList>
            <person name="Haridas S."/>
            <person name="Albert R."/>
            <person name="Binder M."/>
            <person name="Bloem J."/>
            <person name="Labutti K."/>
            <person name="Salamov A."/>
            <person name="Andreopoulos B."/>
            <person name="Baker S."/>
            <person name="Barry K."/>
            <person name="Bills G."/>
            <person name="Bluhm B."/>
            <person name="Cannon C."/>
            <person name="Castanera R."/>
            <person name="Culley D."/>
            <person name="Daum C."/>
            <person name="Ezra D."/>
            <person name="Gonzalez J."/>
            <person name="Henrissat B."/>
            <person name="Kuo A."/>
            <person name="Liang C."/>
            <person name="Lipzen A."/>
            <person name="Lutzoni F."/>
            <person name="Magnuson J."/>
            <person name="Mondo S."/>
            <person name="Nolan M."/>
            <person name="Ohm R."/>
            <person name="Pangilinan J."/>
            <person name="Park H.-J."/>
            <person name="Ramirez L."/>
            <person name="Alfaro M."/>
            <person name="Sun H."/>
            <person name="Tritt A."/>
            <person name="Yoshinaga Y."/>
            <person name="Zwiers L.-H."/>
            <person name="Turgeon B."/>
            <person name="Goodwin S."/>
            <person name="Spatafora J."/>
            <person name="Crous P."/>
            <person name="Grigoriev I."/>
        </authorList>
    </citation>
    <scope>NUCLEOTIDE SEQUENCE</scope>
    <source>
        <strain evidence="3">CBS 122367</strain>
    </source>
</reference>